<dbReference type="EMBL" id="KQ085882">
    <property type="protein sequence ID" value="KLO20632.1"/>
    <property type="molecule type" value="Genomic_DNA"/>
</dbReference>
<gene>
    <name evidence="1" type="ORF">SCHPADRAFT_15340</name>
</gene>
<dbReference type="STRING" id="27342.A0A0H2S8R7"/>
<dbReference type="Proteomes" id="UP000053477">
    <property type="component" value="Unassembled WGS sequence"/>
</dbReference>
<keyword evidence="2" id="KW-1185">Reference proteome</keyword>
<accession>A0A0H2S8R7</accession>
<name>A0A0H2S8R7_9AGAM</name>
<dbReference type="InParanoid" id="A0A0H2S8R7"/>
<protein>
    <submittedName>
        <fullName evidence="1">Uncharacterized protein</fullName>
    </submittedName>
</protein>
<organism evidence="1 2">
    <name type="scientific">Schizopora paradoxa</name>
    <dbReference type="NCBI Taxonomy" id="27342"/>
    <lineage>
        <taxon>Eukaryota</taxon>
        <taxon>Fungi</taxon>
        <taxon>Dikarya</taxon>
        <taxon>Basidiomycota</taxon>
        <taxon>Agaricomycotina</taxon>
        <taxon>Agaricomycetes</taxon>
        <taxon>Hymenochaetales</taxon>
        <taxon>Schizoporaceae</taxon>
        <taxon>Schizopora</taxon>
    </lineage>
</organism>
<dbReference type="AlphaFoldDB" id="A0A0H2S8R7"/>
<sequence length="215" mass="24146">MTARAIGWELMGSSLAKGTKNVVESGISDVEAVVRREKNDDNKVGLLRHGLGGRLRRVTQDNLKKVLKFRGDSGVKQMSEHARQYINQLVAEPIAHVGVRRFVEEGERRGELISNYESMKKERTVAGARQPTTDSSVYSLSRGVLFRRRKPGLGLPGAGWFQRERGKLRSREGCPPSFLVNVRRTNPTTRSSLRLRLPLLTFQVYGRTKFVGVVT</sequence>
<proteinExistence type="predicted"/>
<evidence type="ECO:0000313" key="1">
    <source>
        <dbReference type="EMBL" id="KLO20632.1"/>
    </source>
</evidence>
<reference evidence="1 2" key="1">
    <citation type="submission" date="2015-04" db="EMBL/GenBank/DDBJ databases">
        <title>Complete genome sequence of Schizopora paradoxa KUC8140, a cosmopolitan wood degrader in East Asia.</title>
        <authorList>
            <consortium name="DOE Joint Genome Institute"/>
            <person name="Min B."/>
            <person name="Park H."/>
            <person name="Jang Y."/>
            <person name="Kim J.-J."/>
            <person name="Kim K.H."/>
            <person name="Pangilinan J."/>
            <person name="Lipzen A."/>
            <person name="Riley R."/>
            <person name="Grigoriev I.V."/>
            <person name="Spatafora J.W."/>
            <person name="Choi I.-G."/>
        </authorList>
    </citation>
    <scope>NUCLEOTIDE SEQUENCE [LARGE SCALE GENOMIC DNA]</scope>
    <source>
        <strain evidence="1 2">KUC8140</strain>
    </source>
</reference>
<evidence type="ECO:0000313" key="2">
    <source>
        <dbReference type="Proteomes" id="UP000053477"/>
    </source>
</evidence>